<reference evidence="12 13" key="1">
    <citation type="submission" date="2011-04" db="EMBL/GenBank/DDBJ databases">
        <title>The Genome Sequence of Dysgonomonas gadei ATCC BAA-286.</title>
        <authorList>
            <consortium name="The Broad Institute Genome Sequencing Platform"/>
            <person name="Earl A."/>
            <person name="Ward D."/>
            <person name="Feldgarden M."/>
            <person name="Gevers D."/>
            <person name="Pudlo N."/>
            <person name="Martens E."/>
            <person name="Allen-Vercoe E."/>
            <person name="Young S.K."/>
            <person name="Zeng Q."/>
            <person name="Gargeya S."/>
            <person name="Fitzgerald M."/>
            <person name="Haas B."/>
            <person name="Abouelleil A."/>
            <person name="Alvarado L."/>
            <person name="Arachchi H.M."/>
            <person name="Berlin A."/>
            <person name="Brown A."/>
            <person name="Chapman S.B."/>
            <person name="Chen Z."/>
            <person name="Dunbar C."/>
            <person name="Freedman E."/>
            <person name="Gearin G."/>
            <person name="Gellesch M."/>
            <person name="Goldberg J."/>
            <person name="Griggs A."/>
            <person name="Gujja S."/>
            <person name="Heiman D."/>
            <person name="Howarth C."/>
            <person name="Larson L."/>
            <person name="Lui A."/>
            <person name="MacDonald P.J.P."/>
            <person name="Mehta T."/>
            <person name="Montmayeur A."/>
            <person name="Murphy C."/>
            <person name="Neiman D."/>
            <person name="Pearson M."/>
            <person name="Priest M."/>
            <person name="Roberts A."/>
            <person name="Saif S."/>
            <person name="Shea T."/>
            <person name="Shenoy N."/>
            <person name="Sisk P."/>
            <person name="Stolte C."/>
            <person name="Sykes S."/>
            <person name="Yandava C."/>
            <person name="Wortman J."/>
            <person name="Nusbaum C."/>
            <person name="Birren B."/>
        </authorList>
    </citation>
    <scope>NUCLEOTIDE SEQUENCE [LARGE SCALE GENOMIC DNA]</scope>
    <source>
        <strain evidence="12 13">ATCC BAA-286</strain>
    </source>
</reference>
<dbReference type="Pfam" id="PF02308">
    <property type="entry name" value="MgtC"/>
    <property type="match status" value="1"/>
</dbReference>
<keyword evidence="7 9" id="KW-0472">Membrane</keyword>
<sequence>MFSFIIHITLALFLGICIGLERQFRQRATGLRTNTLVALGAAIFMLIASRIGGDAPGRIASYIISGIVFLGAGVILKDGASVRGLNTAATLWCTAAIGAFCGLGYIYEPLIGTAFIIGVHIFLRPVSNKIMRIWTFADKESVEYHYKFVACCKEDVENHIRVLFVQYIGNNNDLMLRSLSSLDADSSSSAIIEADIISFSKQDATIEKIASFLTLESGIYSIKWKIDNIDTHT</sequence>
<comment type="function">
    <text evidence="8">Virulence factor required for growth in low Mg(2+) medium and for intramacrophage survival. May be involved in regulating membrane potential by activating Na(+)/K(+)-ATPase.</text>
</comment>
<accession>F5IXA0</accession>
<evidence type="ECO:0000259" key="11">
    <source>
        <dbReference type="Pfam" id="PF21770"/>
    </source>
</evidence>
<evidence type="ECO:0000256" key="1">
    <source>
        <dbReference type="ARBA" id="ARBA00004651"/>
    </source>
</evidence>
<dbReference type="PRINTS" id="PR01837">
    <property type="entry name" value="MGTCSAPBPROT"/>
</dbReference>
<dbReference type="AlphaFoldDB" id="F5IXA0"/>
<dbReference type="OrthoDB" id="9811198at2"/>
<dbReference type="eggNOG" id="COG1285">
    <property type="taxonomic scope" value="Bacteria"/>
</dbReference>
<keyword evidence="4" id="KW-1003">Cell membrane</keyword>
<evidence type="ECO:0000256" key="2">
    <source>
        <dbReference type="ARBA" id="ARBA00009298"/>
    </source>
</evidence>
<protein>
    <recommendedName>
        <fullName evidence="3">Protein MgtC</fullName>
    </recommendedName>
</protein>
<name>F5IXA0_9BACT</name>
<dbReference type="InterPro" id="IPR049177">
    <property type="entry name" value="MgtC_SapB_SrpB_YhiD_N"/>
</dbReference>
<dbReference type="EMBL" id="ADLV01000019">
    <property type="protein sequence ID" value="EGK02083.1"/>
    <property type="molecule type" value="Genomic_DNA"/>
</dbReference>
<evidence type="ECO:0000256" key="8">
    <source>
        <dbReference type="ARBA" id="ARBA00025369"/>
    </source>
</evidence>
<evidence type="ECO:0000259" key="10">
    <source>
        <dbReference type="Pfam" id="PF02308"/>
    </source>
</evidence>
<dbReference type="Proteomes" id="UP000004913">
    <property type="component" value="Unassembled WGS sequence"/>
</dbReference>
<evidence type="ECO:0000313" key="12">
    <source>
        <dbReference type="EMBL" id="EGK02083.1"/>
    </source>
</evidence>
<dbReference type="PANTHER" id="PTHR33778:SF3">
    <property type="entry name" value="PROTEIN MGTC"/>
    <property type="match status" value="1"/>
</dbReference>
<comment type="caution">
    <text evidence="12">The sequence shown here is derived from an EMBL/GenBank/DDBJ whole genome shotgun (WGS) entry which is preliminary data.</text>
</comment>
<evidence type="ECO:0000256" key="9">
    <source>
        <dbReference type="SAM" id="Phobius"/>
    </source>
</evidence>
<comment type="subcellular location">
    <subcellularLocation>
        <location evidence="1">Cell membrane</location>
        <topology evidence="1">Multi-pass membrane protein</topology>
    </subcellularLocation>
</comment>
<feature type="domain" description="MgtC-like C-terminal" evidence="11">
    <location>
        <begin position="146"/>
        <end position="224"/>
    </location>
</feature>
<evidence type="ECO:0000256" key="5">
    <source>
        <dbReference type="ARBA" id="ARBA00022692"/>
    </source>
</evidence>
<gene>
    <name evidence="12" type="ORF">HMPREF9455_01717</name>
</gene>
<feature type="transmembrane region" description="Helical" evidence="9">
    <location>
        <begin position="59"/>
        <end position="76"/>
    </location>
</feature>
<comment type="similarity">
    <text evidence="2">Belongs to the MgtC/SapB family.</text>
</comment>
<dbReference type="Gene3D" id="3.30.70.260">
    <property type="match status" value="1"/>
</dbReference>
<dbReference type="STRING" id="742766.HMPREF9455_01717"/>
<dbReference type="InterPro" id="IPR048640">
    <property type="entry name" value="MgtC-like_C"/>
</dbReference>
<feature type="transmembrane region" description="Helical" evidence="9">
    <location>
        <begin position="96"/>
        <end position="123"/>
    </location>
</feature>
<evidence type="ECO:0000256" key="3">
    <source>
        <dbReference type="ARBA" id="ARBA00013833"/>
    </source>
</evidence>
<dbReference type="HOGENOM" id="CLU_079292_0_0_10"/>
<evidence type="ECO:0000256" key="6">
    <source>
        <dbReference type="ARBA" id="ARBA00022989"/>
    </source>
</evidence>
<dbReference type="GO" id="GO:0005886">
    <property type="term" value="C:plasma membrane"/>
    <property type="evidence" value="ECO:0007669"/>
    <property type="project" value="UniProtKB-SubCell"/>
</dbReference>
<evidence type="ECO:0000256" key="4">
    <source>
        <dbReference type="ARBA" id="ARBA00022475"/>
    </source>
</evidence>
<keyword evidence="6 9" id="KW-1133">Transmembrane helix</keyword>
<dbReference type="PANTHER" id="PTHR33778">
    <property type="entry name" value="PROTEIN MGTC"/>
    <property type="match status" value="1"/>
</dbReference>
<feature type="transmembrane region" description="Helical" evidence="9">
    <location>
        <begin position="29"/>
        <end position="47"/>
    </location>
</feature>
<feature type="domain" description="MgtC/SapB/SrpB/YhiD N-terminal" evidence="10">
    <location>
        <begin position="9"/>
        <end position="128"/>
    </location>
</feature>
<evidence type="ECO:0000256" key="7">
    <source>
        <dbReference type="ARBA" id="ARBA00023136"/>
    </source>
</evidence>
<keyword evidence="5 9" id="KW-0812">Transmembrane</keyword>
<evidence type="ECO:0000313" key="13">
    <source>
        <dbReference type="Proteomes" id="UP000004913"/>
    </source>
</evidence>
<dbReference type="RefSeq" id="WP_006799232.1">
    <property type="nucleotide sequence ID" value="NZ_GL891982.1"/>
</dbReference>
<dbReference type="InterPro" id="IPR003416">
    <property type="entry name" value="MgtC/SapB/SrpB/YhiD_fam"/>
</dbReference>
<keyword evidence="13" id="KW-1185">Reference proteome</keyword>
<organism evidence="12 13">
    <name type="scientific">Dysgonomonas gadei ATCC BAA-286</name>
    <dbReference type="NCBI Taxonomy" id="742766"/>
    <lineage>
        <taxon>Bacteria</taxon>
        <taxon>Pseudomonadati</taxon>
        <taxon>Bacteroidota</taxon>
        <taxon>Bacteroidia</taxon>
        <taxon>Bacteroidales</taxon>
        <taxon>Dysgonomonadaceae</taxon>
        <taxon>Dysgonomonas</taxon>
    </lineage>
</organism>
<proteinExistence type="inferred from homology"/>
<dbReference type="Pfam" id="PF21770">
    <property type="entry name" value="MgtC_SapB_C"/>
    <property type="match status" value="1"/>
</dbReference>